<dbReference type="Proteomes" id="UP000216361">
    <property type="component" value="Unassembled WGS sequence"/>
</dbReference>
<dbReference type="RefSeq" id="WP_094409881.1">
    <property type="nucleotide sequence ID" value="NZ_BMJZ01000005.1"/>
</dbReference>
<organism evidence="2 3">
    <name type="scientific">Elstera cyanobacteriorum</name>
    <dbReference type="NCBI Taxonomy" id="2022747"/>
    <lineage>
        <taxon>Bacteria</taxon>
        <taxon>Pseudomonadati</taxon>
        <taxon>Pseudomonadota</taxon>
        <taxon>Alphaproteobacteria</taxon>
        <taxon>Rhodospirillales</taxon>
        <taxon>Rhodospirillaceae</taxon>
        <taxon>Elstera</taxon>
    </lineage>
</organism>
<evidence type="ECO:0000313" key="3">
    <source>
        <dbReference type="Proteomes" id="UP000216361"/>
    </source>
</evidence>
<keyword evidence="3" id="KW-1185">Reference proteome</keyword>
<gene>
    <name evidence="2" type="ORF">CHR90_15010</name>
</gene>
<feature type="coiled-coil region" evidence="1">
    <location>
        <begin position="30"/>
        <end position="64"/>
    </location>
</feature>
<evidence type="ECO:0008006" key="4">
    <source>
        <dbReference type="Google" id="ProtNLM"/>
    </source>
</evidence>
<name>A0A255XLY2_9PROT</name>
<sequence>MFAFIKNLLGVKADQAIKTGVEALVRWDPKAATEAELRTMEQNLDQLGREVAQARLALDKEQKEADAIVALYNQRLAAAEHLGAQAAAETDPAKKAQVEKSLTTLLDMLEQMAPEIEREKQDALDAQEFLSMLENTYADAGSKLRNARAELERAQRDLSRAEQQRAVADRQAEAARKAAGLASSTDGLGTALKAMKESAEKERVSAEAQLAKTKLLSLGKPEQEDPNIAAALAAASGQAAVPKTDVGARLAALRGGQKSLPSG</sequence>
<dbReference type="EMBL" id="NOXS01000034">
    <property type="protein sequence ID" value="OYQ17280.1"/>
    <property type="molecule type" value="Genomic_DNA"/>
</dbReference>
<accession>A0A255XLY2</accession>
<dbReference type="AlphaFoldDB" id="A0A255XLY2"/>
<dbReference type="OrthoDB" id="5765304at2"/>
<evidence type="ECO:0000313" key="2">
    <source>
        <dbReference type="EMBL" id="OYQ17280.1"/>
    </source>
</evidence>
<feature type="coiled-coil region" evidence="1">
    <location>
        <begin position="106"/>
        <end position="216"/>
    </location>
</feature>
<keyword evidence="1" id="KW-0175">Coiled coil</keyword>
<evidence type="ECO:0000256" key="1">
    <source>
        <dbReference type="SAM" id="Coils"/>
    </source>
</evidence>
<protein>
    <recommendedName>
        <fullName evidence="4">PspA/IM30 family protein</fullName>
    </recommendedName>
</protein>
<comment type="caution">
    <text evidence="2">The sequence shown here is derived from an EMBL/GenBank/DDBJ whole genome shotgun (WGS) entry which is preliminary data.</text>
</comment>
<proteinExistence type="predicted"/>
<reference evidence="2 3" key="1">
    <citation type="submission" date="2017-07" db="EMBL/GenBank/DDBJ databases">
        <title>Elstera cyanobacteriorum sp. nov., a novel bacterium isolated from cyanobacterial aggregates in a eutrophic lake.</title>
        <authorList>
            <person name="Cai H."/>
        </authorList>
    </citation>
    <scope>NUCLEOTIDE SEQUENCE [LARGE SCALE GENOMIC DNA]</scope>
    <source>
        <strain evidence="2 3">TH019</strain>
    </source>
</reference>